<organism evidence="1 2">
    <name type="scientific">Marilutibacter chinensis</name>
    <dbReference type="NCBI Taxonomy" id="2912247"/>
    <lineage>
        <taxon>Bacteria</taxon>
        <taxon>Pseudomonadati</taxon>
        <taxon>Pseudomonadota</taxon>
        <taxon>Gammaproteobacteria</taxon>
        <taxon>Lysobacterales</taxon>
        <taxon>Lysobacteraceae</taxon>
        <taxon>Marilutibacter</taxon>
    </lineage>
</organism>
<reference evidence="1" key="1">
    <citation type="submission" date="2022-01" db="EMBL/GenBank/DDBJ databases">
        <title>Lysobacter chinensis sp. nov., a bacterium isolated from cow dung compost.</title>
        <authorList>
            <person name="Liu Y."/>
        </authorList>
    </citation>
    <scope>NUCLEOTIDE SEQUENCE</scope>
    <source>
        <strain evidence="1">TLK-CK17</strain>
    </source>
</reference>
<comment type="caution">
    <text evidence="1">The sequence shown here is derived from an EMBL/GenBank/DDBJ whole genome shotgun (WGS) entry which is preliminary data.</text>
</comment>
<dbReference type="RefSeq" id="WP_237053101.1">
    <property type="nucleotide sequence ID" value="NZ_JAKJPO010000001.1"/>
</dbReference>
<name>A0ABS9HP51_9GAMM</name>
<keyword evidence="2" id="KW-1185">Reference proteome</keyword>
<evidence type="ECO:0000313" key="1">
    <source>
        <dbReference type="EMBL" id="MCF7220750.1"/>
    </source>
</evidence>
<accession>A0ABS9HP51</accession>
<dbReference type="EMBL" id="JAKJPO010000001">
    <property type="protein sequence ID" value="MCF7220750.1"/>
    <property type="molecule type" value="Genomic_DNA"/>
</dbReference>
<protein>
    <submittedName>
        <fullName evidence="1">Uncharacterized protein</fullName>
    </submittedName>
</protein>
<gene>
    <name evidence="1" type="ORF">L3V18_02950</name>
</gene>
<dbReference type="Proteomes" id="UP001430796">
    <property type="component" value="Unassembled WGS sequence"/>
</dbReference>
<reference evidence="1" key="2">
    <citation type="submission" date="2022-01" db="EMBL/GenBank/DDBJ databases">
        <authorList>
            <person name="Zhou L.Y."/>
        </authorList>
    </citation>
    <scope>NUCLEOTIDE SEQUENCE</scope>
    <source>
        <strain evidence="1">TLK-CK17</strain>
    </source>
</reference>
<proteinExistence type="predicted"/>
<sequence length="86" mass="9873">MKSYMAVFRFTLSPSQSIGPAQLHALWARACQTPQVSVARNLFRGRPTYSLYAAHQLRDLPEVERRLRQLLEENHLNASLTAMHSH</sequence>
<evidence type="ECO:0000313" key="2">
    <source>
        <dbReference type="Proteomes" id="UP001430796"/>
    </source>
</evidence>